<feature type="signal peptide" evidence="1">
    <location>
        <begin position="1"/>
        <end position="24"/>
    </location>
</feature>
<evidence type="ECO:0000313" key="3">
    <source>
        <dbReference type="Proteomes" id="UP000197025"/>
    </source>
</evidence>
<sequence>MSKLRAMGWRILLALALGLGSLGAGPVAGPTPPQTELDPPRCFPHAQLWELAQRAHENPNLWPSEEPSKKIEILERLSSPSCEADAWWIMYYFLVLDGYDRNKAIEIIQGAKIEREQHFRQLEKLEKGEVAPFQGSCTQPVEEGAPTGGVSFCTFVEEDWNCDGDPSDREYDFLFPMPCYGNPGYLRWRSNNWQVAWTFRIIYGGNLLGHDLCNYSKWLCIGDRGVNLAGGPTQVRNSLELRHP</sequence>
<protein>
    <submittedName>
        <fullName evidence="2">Uncharacterized protein</fullName>
    </submittedName>
</protein>
<dbReference type="AlphaFoldDB" id="A0A212PYZ1"/>
<organism evidence="2 3">
    <name type="scientific">Thermoflexus hugenholtzii JAD2</name>
    <dbReference type="NCBI Taxonomy" id="877466"/>
    <lineage>
        <taxon>Bacteria</taxon>
        <taxon>Bacillati</taxon>
        <taxon>Chloroflexota</taxon>
        <taxon>Thermoflexia</taxon>
        <taxon>Thermoflexales</taxon>
        <taxon>Thermoflexaceae</taxon>
        <taxon>Thermoflexus</taxon>
    </lineage>
</organism>
<reference evidence="3" key="1">
    <citation type="submission" date="2017-06" db="EMBL/GenBank/DDBJ databases">
        <authorList>
            <person name="Varghese N."/>
            <person name="Submissions S."/>
        </authorList>
    </citation>
    <scope>NUCLEOTIDE SEQUENCE [LARGE SCALE GENOMIC DNA]</scope>
    <source>
        <strain evidence="3">JAD2</strain>
    </source>
</reference>
<dbReference type="EMBL" id="FYEK01000003">
    <property type="protein sequence ID" value="SNB52168.1"/>
    <property type="molecule type" value="Genomic_DNA"/>
</dbReference>
<dbReference type="Proteomes" id="UP000197025">
    <property type="component" value="Unassembled WGS sequence"/>
</dbReference>
<feature type="chain" id="PRO_5013256488" evidence="1">
    <location>
        <begin position="25"/>
        <end position="244"/>
    </location>
</feature>
<name>A0A212PYZ1_9CHLR</name>
<accession>A0A212PYZ1</accession>
<evidence type="ECO:0000313" key="2">
    <source>
        <dbReference type="EMBL" id="SNB52168.1"/>
    </source>
</evidence>
<proteinExistence type="predicted"/>
<evidence type="ECO:0000256" key="1">
    <source>
        <dbReference type="SAM" id="SignalP"/>
    </source>
</evidence>
<keyword evidence="3" id="KW-1185">Reference proteome</keyword>
<keyword evidence="1" id="KW-0732">Signal</keyword>
<gene>
    <name evidence="2" type="ORF">SAMN02746019_00022630</name>
</gene>
<dbReference type="RefSeq" id="WP_143597473.1">
    <property type="nucleotide sequence ID" value="NZ_FYEK01000003.1"/>
</dbReference>
<dbReference type="InParanoid" id="A0A212PYZ1"/>